<dbReference type="CDD" id="cd13990">
    <property type="entry name" value="STKc_TLK"/>
    <property type="match status" value="1"/>
</dbReference>
<evidence type="ECO:0000256" key="14">
    <source>
        <dbReference type="SAM" id="Coils"/>
    </source>
</evidence>
<comment type="catalytic activity">
    <reaction evidence="11">
        <text>L-threonyl-[protein] + ATP = O-phospho-L-threonyl-[protein] + ADP + H(+)</text>
        <dbReference type="Rhea" id="RHEA:46608"/>
        <dbReference type="Rhea" id="RHEA-COMP:11060"/>
        <dbReference type="Rhea" id="RHEA-COMP:11605"/>
        <dbReference type="ChEBI" id="CHEBI:15378"/>
        <dbReference type="ChEBI" id="CHEBI:30013"/>
        <dbReference type="ChEBI" id="CHEBI:30616"/>
        <dbReference type="ChEBI" id="CHEBI:61977"/>
        <dbReference type="ChEBI" id="CHEBI:456216"/>
        <dbReference type="EC" id="2.7.11.1"/>
    </reaction>
</comment>
<feature type="region of interest" description="Disordered" evidence="15">
    <location>
        <begin position="156"/>
        <end position="202"/>
    </location>
</feature>
<dbReference type="OrthoDB" id="346907at2759"/>
<feature type="binding site" evidence="13">
    <location>
        <position position="662"/>
    </location>
    <ligand>
        <name>ATP</name>
        <dbReference type="ChEBI" id="CHEBI:30616"/>
    </ligand>
</feature>
<keyword evidence="6 13" id="KW-0547">Nucleotide-binding</keyword>
<proteinExistence type="predicted"/>
<feature type="compositionally biased region" description="Low complexity" evidence="15">
    <location>
        <begin position="53"/>
        <end position="69"/>
    </location>
</feature>
<evidence type="ECO:0000256" key="6">
    <source>
        <dbReference type="ARBA" id="ARBA00022741"/>
    </source>
</evidence>
<keyword evidence="7" id="KW-0418">Kinase</keyword>
<dbReference type="GeneID" id="100117339"/>
<dbReference type="SUPFAM" id="SSF56112">
    <property type="entry name" value="Protein kinase-like (PK-like)"/>
    <property type="match status" value="1"/>
</dbReference>
<evidence type="ECO:0000313" key="17">
    <source>
        <dbReference type="EnsemblMetazoa" id="XP_032456785"/>
    </source>
</evidence>
<dbReference type="GO" id="GO:0035556">
    <property type="term" value="P:intracellular signal transduction"/>
    <property type="evidence" value="ECO:0007669"/>
    <property type="project" value="TreeGrafter"/>
</dbReference>
<evidence type="ECO:0000256" key="8">
    <source>
        <dbReference type="ARBA" id="ARBA00022840"/>
    </source>
</evidence>
<keyword evidence="4" id="KW-0723">Serine/threonine-protein kinase</keyword>
<evidence type="ECO:0000256" key="5">
    <source>
        <dbReference type="ARBA" id="ARBA00022679"/>
    </source>
</evidence>
<dbReference type="SMR" id="A0A7M7TE34"/>
<keyword evidence="10" id="KW-0539">Nucleus</keyword>
<dbReference type="EnsemblMetazoa" id="XM_031931348">
    <property type="protein sequence ID" value="XP_031787208"/>
    <property type="gene ID" value="LOC100117339"/>
</dbReference>
<dbReference type="InterPro" id="IPR000719">
    <property type="entry name" value="Prot_kinase_dom"/>
</dbReference>
<evidence type="ECO:0000259" key="16">
    <source>
        <dbReference type="PROSITE" id="PS50011"/>
    </source>
</evidence>
<dbReference type="SMART" id="SM00220">
    <property type="entry name" value="S_TKc"/>
    <property type="match status" value="1"/>
</dbReference>
<protein>
    <recommendedName>
        <fullName evidence="3">non-specific serine/threonine protein kinase</fullName>
        <ecNumber evidence="3">2.7.11.1</ecNumber>
    </recommendedName>
</protein>
<organism evidence="17 18">
    <name type="scientific">Nasonia vitripennis</name>
    <name type="common">Parasitic wasp</name>
    <dbReference type="NCBI Taxonomy" id="7425"/>
    <lineage>
        <taxon>Eukaryota</taxon>
        <taxon>Metazoa</taxon>
        <taxon>Ecdysozoa</taxon>
        <taxon>Arthropoda</taxon>
        <taxon>Hexapoda</taxon>
        <taxon>Insecta</taxon>
        <taxon>Pterygota</taxon>
        <taxon>Neoptera</taxon>
        <taxon>Endopterygota</taxon>
        <taxon>Hymenoptera</taxon>
        <taxon>Apocrita</taxon>
        <taxon>Proctotrupomorpha</taxon>
        <taxon>Chalcidoidea</taxon>
        <taxon>Pteromalidae</taxon>
        <taxon>Pteromalinae</taxon>
        <taxon>Nasonia</taxon>
    </lineage>
</organism>
<dbReference type="Proteomes" id="UP000002358">
    <property type="component" value="Chromosome 5"/>
</dbReference>
<feature type="region of interest" description="Disordered" evidence="15">
    <location>
        <begin position="914"/>
        <end position="960"/>
    </location>
</feature>
<feature type="region of interest" description="Disordered" evidence="15">
    <location>
        <begin position="93"/>
        <end position="140"/>
    </location>
</feature>
<feature type="compositionally biased region" description="Low complexity" evidence="15">
    <location>
        <begin position="926"/>
        <end position="943"/>
    </location>
</feature>
<evidence type="ECO:0000256" key="12">
    <source>
        <dbReference type="ARBA" id="ARBA00048679"/>
    </source>
</evidence>
<dbReference type="InterPro" id="IPR017441">
    <property type="entry name" value="Protein_kinase_ATP_BS"/>
</dbReference>
<evidence type="ECO:0000256" key="3">
    <source>
        <dbReference type="ARBA" id="ARBA00012513"/>
    </source>
</evidence>
<dbReference type="PROSITE" id="PS00108">
    <property type="entry name" value="PROTEIN_KINASE_ST"/>
    <property type="match status" value="1"/>
</dbReference>
<comment type="subcellular location">
    <subcellularLocation>
        <location evidence="2">Nucleus</location>
    </subcellularLocation>
</comment>
<feature type="domain" description="Protein kinase" evidence="16">
    <location>
        <begin position="633"/>
        <end position="912"/>
    </location>
</feature>
<dbReference type="GO" id="GO:0005634">
    <property type="term" value="C:nucleus"/>
    <property type="evidence" value="ECO:0007669"/>
    <property type="project" value="UniProtKB-SubCell"/>
</dbReference>
<dbReference type="InterPro" id="IPR011009">
    <property type="entry name" value="Kinase-like_dom_sf"/>
</dbReference>
<evidence type="ECO:0000256" key="13">
    <source>
        <dbReference type="PROSITE-ProRule" id="PRU10141"/>
    </source>
</evidence>
<feature type="compositionally biased region" description="Polar residues" evidence="15">
    <location>
        <begin position="542"/>
        <end position="555"/>
    </location>
</feature>
<feature type="compositionally biased region" description="Polar residues" evidence="15">
    <location>
        <begin position="102"/>
        <end position="140"/>
    </location>
</feature>
<comment type="cofactor">
    <cofactor evidence="1">
        <name>Mg(2+)</name>
        <dbReference type="ChEBI" id="CHEBI:18420"/>
    </cofactor>
</comment>
<reference evidence="17" key="1">
    <citation type="submission" date="2021-01" db="UniProtKB">
        <authorList>
            <consortium name="EnsemblMetazoa"/>
        </authorList>
    </citation>
    <scope>IDENTIFICATION</scope>
</reference>
<feature type="coiled-coil region" evidence="14">
    <location>
        <begin position="584"/>
        <end position="618"/>
    </location>
</feature>
<feature type="region of interest" description="Disordered" evidence="15">
    <location>
        <begin position="38"/>
        <end position="73"/>
    </location>
</feature>
<comment type="catalytic activity">
    <reaction evidence="12">
        <text>L-seryl-[protein] + ATP = O-phospho-L-seryl-[protein] + ADP + H(+)</text>
        <dbReference type="Rhea" id="RHEA:17989"/>
        <dbReference type="Rhea" id="RHEA-COMP:9863"/>
        <dbReference type="Rhea" id="RHEA-COMP:11604"/>
        <dbReference type="ChEBI" id="CHEBI:15378"/>
        <dbReference type="ChEBI" id="CHEBI:29999"/>
        <dbReference type="ChEBI" id="CHEBI:30616"/>
        <dbReference type="ChEBI" id="CHEBI:83421"/>
        <dbReference type="ChEBI" id="CHEBI:456216"/>
        <dbReference type="EC" id="2.7.11.1"/>
    </reaction>
</comment>
<name>A0A7M7TE34_NASVI</name>
<feature type="region of interest" description="Disordered" evidence="15">
    <location>
        <begin position="268"/>
        <end position="314"/>
    </location>
</feature>
<feature type="compositionally biased region" description="Polar residues" evidence="15">
    <location>
        <begin position="944"/>
        <end position="960"/>
    </location>
</feature>
<evidence type="ECO:0000256" key="9">
    <source>
        <dbReference type="ARBA" id="ARBA00023054"/>
    </source>
</evidence>
<dbReference type="Pfam" id="PF00069">
    <property type="entry name" value="Pkinase"/>
    <property type="match status" value="1"/>
</dbReference>
<evidence type="ECO:0000256" key="2">
    <source>
        <dbReference type="ARBA" id="ARBA00004123"/>
    </source>
</evidence>
<dbReference type="GO" id="GO:0005524">
    <property type="term" value="F:ATP binding"/>
    <property type="evidence" value="ECO:0007669"/>
    <property type="project" value="UniProtKB-UniRule"/>
</dbReference>
<feature type="compositionally biased region" description="Low complexity" evidence="15">
    <location>
        <begin position="268"/>
        <end position="292"/>
    </location>
</feature>
<dbReference type="Gene3D" id="1.10.510.10">
    <property type="entry name" value="Transferase(Phosphotransferase) domain 1"/>
    <property type="match status" value="1"/>
</dbReference>
<keyword evidence="5" id="KW-0808">Transferase</keyword>
<dbReference type="GO" id="GO:0004674">
    <property type="term" value="F:protein serine/threonine kinase activity"/>
    <property type="evidence" value="ECO:0007669"/>
    <property type="project" value="UniProtKB-KW"/>
</dbReference>
<evidence type="ECO:0000256" key="10">
    <source>
        <dbReference type="ARBA" id="ARBA00023242"/>
    </source>
</evidence>
<evidence type="ECO:0000256" key="11">
    <source>
        <dbReference type="ARBA" id="ARBA00047899"/>
    </source>
</evidence>
<evidence type="ECO:0000313" key="18">
    <source>
        <dbReference type="Proteomes" id="UP000002358"/>
    </source>
</evidence>
<accession>A0A7M7TE34</accession>
<dbReference type="PANTHER" id="PTHR22974">
    <property type="entry name" value="MIXED LINEAGE PROTEIN KINASE"/>
    <property type="match status" value="1"/>
</dbReference>
<dbReference type="RefSeq" id="XP_032456785.1">
    <property type="nucleotide sequence ID" value="XM_032600894.1"/>
</dbReference>
<dbReference type="PROSITE" id="PS50011">
    <property type="entry name" value="PROTEIN_KINASE_DOM"/>
    <property type="match status" value="1"/>
</dbReference>
<evidence type="ECO:0000256" key="1">
    <source>
        <dbReference type="ARBA" id="ARBA00001946"/>
    </source>
</evidence>
<dbReference type="RefSeq" id="XP_031787208.1">
    <property type="nucleotide sequence ID" value="XM_031931348.2"/>
</dbReference>
<dbReference type="CTD" id="318206"/>
<dbReference type="EC" id="2.7.11.1" evidence="3"/>
<keyword evidence="18" id="KW-1185">Reference proteome</keyword>
<feature type="coiled-coil region" evidence="14">
    <location>
        <begin position="412"/>
        <end position="446"/>
    </location>
</feature>
<dbReference type="AlphaFoldDB" id="A0A7M7TE34"/>
<dbReference type="GO" id="GO:0007059">
    <property type="term" value="P:chromosome segregation"/>
    <property type="evidence" value="ECO:0007669"/>
    <property type="project" value="TreeGrafter"/>
</dbReference>
<dbReference type="FunFam" id="1.10.510.10:FF:000037">
    <property type="entry name" value="Serine/threonine-protein kinase tousled-like 2"/>
    <property type="match status" value="1"/>
</dbReference>
<evidence type="ECO:0000256" key="7">
    <source>
        <dbReference type="ARBA" id="ARBA00022777"/>
    </source>
</evidence>
<dbReference type="InParanoid" id="A0A7M7TE34"/>
<keyword evidence="8 13" id="KW-0067">ATP-binding</keyword>
<sequence>MAIRRKSRLVVCSSSSGHHGAGGAATLAAVGGPAQAVAVIPERRRRRRGSGGQSNASSKNALNNSQSSSMPNAAAVRCGQPTALGIDWTRRENATSRDHQRNSSSSHAQGQLSQMSAGSQIQMAPQSTINSGQSVHSQDSNMSTVTTMLYFLTGSSHSDKEVDPNTPEKVPRTPSERKRKRKADDSGGGLVGPVSSKGARSAAVLDSKKINDYFPKHHMGSSPIRHGGAKSPSPQAYPMYPPSPQQPLIAGQVTTGTGSAAGVSTTASAGGVGSSVPPVGSSSTTGAAVTSGEFPSLMQPPRPPLGSGSVAQPTPTAAAAAPNVAVTAAAVASSTTSASAATAATAAAVVGGSSAAAAALQPAGSMVSKQVQVRPTNLPRTSQVRQAKTNTPNTELTCQRIQEFENQASSDLELRNNKIDELNRTAEELRHQITNQQKAIEQHKSHINKCIDVVKKLLKEKSNIEKKEARQKCMQNRLRLGQFVTQRVGATFQENWTDGYAFQELARRQEEITTEREEIDRQKKLLLKKRPSNSETGRKRSSQPAQATSLHNGTEATFLKPDAVPGSYTWQEYYEADEILKLRQSALKKEDADLQLEMEKLERERNLHIRELKRIHNEDQSRFNSHPVLNERYLLLMLLGKGGFSEVHKAFDLKEQRYVACKVHQLNKDWKEDKKANYIKHALREYNIHKALDHPRVVKLYDVFEIDANSFCTVLEYCDGHDLDFYLKQHKTIPEREARSIVMQVVSALKYLNEIKPPVIHYDLKPGNILLTEGNVCGEIKITDFGLSKVMDEENYNPDHGMDLTSQGAGTYWYLPPECFVVGKNPPKISSKVDVWSVGVIFYQCLYGKKPFGHNQSQATILEENTILKATEVQFANKPSVSNEAKSFIRSCLAYRKEERIDVLTLARHEYLQPPVPKHGRQANSQQQQQQQQQQQIQQQQQQTSFSTGMFSGMNASSSS</sequence>
<feature type="region of interest" description="Disordered" evidence="15">
    <location>
        <begin position="524"/>
        <end position="558"/>
    </location>
</feature>
<dbReference type="PROSITE" id="PS00107">
    <property type="entry name" value="PROTEIN_KINASE_ATP"/>
    <property type="match status" value="1"/>
</dbReference>
<dbReference type="EnsemblMetazoa" id="XM_032600894">
    <property type="protein sequence ID" value="XP_032456785"/>
    <property type="gene ID" value="LOC100117339"/>
</dbReference>
<evidence type="ECO:0000256" key="4">
    <source>
        <dbReference type="ARBA" id="ARBA00022527"/>
    </source>
</evidence>
<evidence type="ECO:0000256" key="15">
    <source>
        <dbReference type="SAM" id="MobiDB-lite"/>
    </source>
</evidence>
<dbReference type="PANTHER" id="PTHR22974:SF23">
    <property type="entry name" value="TOUSLED-LIKE KINASE, ISOFORM G"/>
    <property type="match status" value="1"/>
</dbReference>
<keyword evidence="9 14" id="KW-0175">Coiled coil</keyword>
<dbReference type="InterPro" id="IPR008271">
    <property type="entry name" value="Ser/Thr_kinase_AS"/>
</dbReference>